<dbReference type="InterPro" id="IPR015943">
    <property type="entry name" value="WD40/YVTN_repeat-like_dom_sf"/>
</dbReference>
<proteinExistence type="predicted"/>
<evidence type="ECO:0000313" key="3">
    <source>
        <dbReference type="Proteomes" id="UP000310121"/>
    </source>
</evidence>
<dbReference type="GO" id="GO:0008233">
    <property type="term" value="F:peptidase activity"/>
    <property type="evidence" value="ECO:0007669"/>
    <property type="project" value="UniProtKB-KW"/>
</dbReference>
<keyword evidence="2" id="KW-0378">Hydrolase</keyword>
<evidence type="ECO:0000313" key="2">
    <source>
        <dbReference type="EMBL" id="THZ36417.1"/>
    </source>
</evidence>
<organism evidence="2 3">
    <name type="scientific">Aureobasidium pullulans</name>
    <name type="common">Black yeast</name>
    <name type="synonym">Pullularia pullulans</name>
    <dbReference type="NCBI Taxonomy" id="5580"/>
    <lineage>
        <taxon>Eukaryota</taxon>
        <taxon>Fungi</taxon>
        <taxon>Dikarya</taxon>
        <taxon>Ascomycota</taxon>
        <taxon>Pezizomycotina</taxon>
        <taxon>Dothideomycetes</taxon>
        <taxon>Dothideomycetidae</taxon>
        <taxon>Dothideales</taxon>
        <taxon>Saccotheciaceae</taxon>
        <taxon>Aureobasidium</taxon>
    </lineage>
</organism>
<dbReference type="AlphaFoldDB" id="A0A4S9UFV0"/>
<evidence type="ECO:0000256" key="1">
    <source>
        <dbReference type="SAM" id="MobiDB-lite"/>
    </source>
</evidence>
<feature type="region of interest" description="Disordered" evidence="1">
    <location>
        <begin position="74"/>
        <end position="97"/>
    </location>
</feature>
<sequence>MPLDSEVASILTASTSATALTAFDFDSIIMRTSVYKRCMAKGSDNNELLISLQHLATDPAMVSPGARLAVGSGQLQSAPRVDARPDEGIGVGQSDSPSLALQYSRTRDGRRNKHSSHDNKGHIYEVAVSSRFLLAATLAQAIRIWDLTTGAKLVHISCLCRIPLWQDNCLAFSPDGEMLAARTDESATSRAERSLSSISLLVSQTGKVIRALHEEGRARFGAIAFSSDNRVLACSSKGRRQTKITLYATATGEIIKTIPAVWKWSVTFSFV</sequence>
<dbReference type="Gene3D" id="2.130.10.10">
    <property type="entry name" value="YVTN repeat-like/Quinoprotein amine dehydrogenase"/>
    <property type="match status" value="1"/>
</dbReference>
<dbReference type="GO" id="GO:0006508">
    <property type="term" value="P:proteolysis"/>
    <property type="evidence" value="ECO:0007669"/>
    <property type="project" value="UniProtKB-KW"/>
</dbReference>
<dbReference type="Proteomes" id="UP000310121">
    <property type="component" value="Unassembled WGS sequence"/>
</dbReference>
<reference evidence="2 3" key="1">
    <citation type="submission" date="2018-10" db="EMBL/GenBank/DDBJ databases">
        <title>Fifty Aureobasidium pullulans genomes reveal a recombining polyextremotolerant generalist.</title>
        <authorList>
            <person name="Gostincar C."/>
            <person name="Turk M."/>
            <person name="Zajc J."/>
            <person name="Gunde-Cimerman N."/>
        </authorList>
    </citation>
    <scope>NUCLEOTIDE SEQUENCE [LARGE SCALE GENOMIC DNA]</scope>
    <source>
        <strain evidence="2 3">EXF-3844</strain>
    </source>
</reference>
<accession>A0A4S9UFV0</accession>
<name>A0A4S9UFV0_AURPU</name>
<comment type="caution">
    <text evidence="2">The sequence shown here is derived from an EMBL/GenBank/DDBJ whole genome shotgun (WGS) entry which is preliminary data.</text>
</comment>
<keyword evidence="2" id="KW-0645">Protease</keyword>
<dbReference type="SUPFAM" id="SSF69322">
    <property type="entry name" value="Tricorn protease domain 2"/>
    <property type="match status" value="1"/>
</dbReference>
<dbReference type="EMBL" id="QZBN01000794">
    <property type="protein sequence ID" value="THZ36417.1"/>
    <property type="molecule type" value="Genomic_DNA"/>
</dbReference>
<protein>
    <submittedName>
        <fullName evidence="2">Tricorn protease domain 2-containing protein</fullName>
    </submittedName>
</protein>
<gene>
    <name evidence="2" type="ORF">D6C90_07014</name>
</gene>